<feature type="domain" description="Lon N-terminal" evidence="2">
    <location>
        <begin position="9"/>
        <end position="202"/>
    </location>
</feature>
<dbReference type="PROSITE" id="PS51787">
    <property type="entry name" value="LON_N"/>
    <property type="match status" value="1"/>
</dbReference>
<keyword evidence="1" id="KW-1133">Transmembrane helix</keyword>
<comment type="caution">
    <text evidence="3">The sequence shown here is derived from an EMBL/GenBank/DDBJ whole genome shotgun (WGS) entry which is preliminary data.</text>
</comment>
<sequence>MGDAVTERLPLFPLGTVLYPGLVLPLHLFEDRYLLMMRDLLERPEPRRLGVVGIELGHEVGDTAGLRLAEVGCVAELQGVKRRPDGRYDLVTVGASRFRIKELDRARPYLCGEVEFLPEQPGTDPGPVAHRVRLLFQLYRHRLAAAGAEVTEPVELPEDPVRLSYLIAAAVVLDGHDKQRLLEAEDAALRLRAEHHLLIRENRLLNAMPTVPAGQFLDAAFHPN</sequence>
<dbReference type="InterPro" id="IPR003111">
    <property type="entry name" value="Lon_prtase_N"/>
</dbReference>
<name>A0ABN3IL33_9ACTN</name>
<evidence type="ECO:0000313" key="3">
    <source>
        <dbReference type="EMBL" id="GAA2407864.1"/>
    </source>
</evidence>
<reference evidence="3 4" key="1">
    <citation type="journal article" date="2019" name="Int. J. Syst. Evol. Microbiol.">
        <title>The Global Catalogue of Microorganisms (GCM) 10K type strain sequencing project: providing services to taxonomists for standard genome sequencing and annotation.</title>
        <authorList>
            <consortium name="The Broad Institute Genomics Platform"/>
            <consortium name="The Broad Institute Genome Sequencing Center for Infectious Disease"/>
            <person name="Wu L."/>
            <person name="Ma J."/>
        </authorList>
    </citation>
    <scope>NUCLEOTIDE SEQUENCE [LARGE SCALE GENOMIC DNA]</scope>
    <source>
        <strain evidence="3 4">JCM 3325</strain>
    </source>
</reference>
<dbReference type="SMART" id="SM00464">
    <property type="entry name" value="LON"/>
    <property type="match status" value="1"/>
</dbReference>
<keyword evidence="4" id="KW-1185">Reference proteome</keyword>
<evidence type="ECO:0000259" key="2">
    <source>
        <dbReference type="PROSITE" id="PS51787"/>
    </source>
</evidence>
<dbReference type="Gene3D" id="1.20.58.1480">
    <property type="match status" value="1"/>
</dbReference>
<accession>A0ABN3IL33</accession>
<dbReference type="PANTHER" id="PTHR46732:SF8">
    <property type="entry name" value="ATP-DEPENDENT PROTEASE LA (LON) DOMAIN PROTEIN"/>
    <property type="match status" value="1"/>
</dbReference>
<evidence type="ECO:0000256" key="1">
    <source>
        <dbReference type="SAM" id="Phobius"/>
    </source>
</evidence>
<feature type="transmembrane region" description="Helical" evidence="1">
    <location>
        <begin position="12"/>
        <end position="29"/>
    </location>
</feature>
<dbReference type="EMBL" id="BAAARW010000005">
    <property type="protein sequence ID" value="GAA2407864.1"/>
    <property type="molecule type" value="Genomic_DNA"/>
</dbReference>
<dbReference type="Proteomes" id="UP001501231">
    <property type="component" value="Unassembled WGS sequence"/>
</dbReference>
<dbReference type="Gene3D" id="2.30.130.40">
    <property type="entry name" value="LON domain-like"/>
    <property type="match status" value="1"/>
</dbReference>
<protein>
    <submittedName>
        <fullName evidence="3">LON peptidase substrate-binding domain-containing protein</fullName>
    </submittedName>
</protein>
<dbReference type="InterPro" id="IPR046336">
    <property type="entry name" value="Lon_prtase_N_sf"/>
</dbReference>
<gene>
    <name evidence="3" type="ORF">GCM10010191_15410</name>
</gene>
<keyword evidence="1" id="KW-0472">Membrane</keyword>
<dbReference type="SUPFAM" id="SSF88697">
    <property type="entry name" value="PUA domain-like"/>
    <property type="match status" value="1"/>
</dbReference>
<dbReference type="PANTHER" id="PTHR46732">
    <property type="entry name" value="ATP-DEPENDENT PROTEASE LA (LON) DOMAIN PROTEIN"/>
    <property type="match status" value="1"/>
</dbReference>
<organism evidence="3 4">
    <name type="scientific">Actinomadura vinacea</name>
    <dbReference type="NCBI Taxonomy" id="115336"/>
    <lineage>
        <taxon>Bacteria</taxon>
        <taxon>Bacillati</taxon>
        <taxon>Actinomycetota</taxon>
        <taxon>Actinomycetes</taxon>
        <taxon>Streptosporangiales</taxon>
        <taxon>Thermomonosporaceae</taxon>
        <taxon>Actinomadura</taxon>
    </lineage>
</organism>
<evidence type="ECO:0000313" key="4">
    <source>
        <dbReference type="Proteomes" id="UP001501231"/>
    </source>
</evidence>
<proteinExistence type="predicted"/>
<dbReference type="InterPro" id="IPR015947">
    <property type="entry name" value="PUA-like_sf"/>
</dbReference>
<keyword evidence="1" id="KW-0812">Transmembrane</keyword>
<dbReference type="Pfam" id="PF02190">
    <property type="entry name" value="LON_substr_bdg"/>
    <property type="match status" value="1"/>
</dbReference>